<reference evidence="5" key="3">
    <citation type="submission" date="2025-09" db="UniProtKB">
        <authorList>
            <consortium name="Ensembl"/>
        </authorList>
    </citation>
    <scope>IDENTIFICATION</scope>
</reference>
<dbReference type="SUPFAM" id="SSF49899">
    <property type="entry name" value="Concanavalin A-like lectins/glucanases"/>
    <property type="match status" value="1"/>
</dbReference>
<dbReference type="GeneTree" id="ENSGT00940000158276"/>
<dbReference type="Pfam" id="PF01391">
    <property type="entry name" value="Collagen"/>
    <property type="match status" value="1"/>
</dbReference>
<evidence type="ECO:0000313" key="5">
    <source>
        <dbReference type="Ensembl" id="ENSHHUP00000010101.1"/>
    </source>
</evidence>
<feature type="domain" description="Thrombospondin-like N-terminal" evidence="4">
    <location>
        <begin position="1"/>
        <end position="159"/>
    </location>
</feature>
<accession>A0A4W5KDS1</accession>
<proteinExistence type="predicted"/>
<keyword evidence="2" id="KW-0677">Repeat</keyword>
<dbReference type="Gene3D" id="2.60.120.200">
    <property type="match status" value="1"/>
</dbReference>
<evidence type="ECO:0000256" key="3">
    <source>
        <dbReference type="SAM" id="MobiDB-lite"/>
    </source>
</evidence>
<evidence type="ECO:0000313" key="6">
    <source>
        <dbReference type="Proteomes" id="UP000314982"/>
    </source>
</evidence>
<feature type="region of interest" description="Disordered" evidence="3">
    <location>
        <begin position="159"/>
        <end position="203"/>
    </location>
</feature>
<dbReference type="Pfam" id="PF02210">
    <property type="entry name" value="Laminin_G_2"/>
    <property type="match status" value="1"/>
</dbReference>
<dbReference type="Ensembl" id="ENSHHUT00000010414.1">
    <property type="protein sequence ID" value="ENSHHUP00000010101.1"/>
    <property type="gene ID" value="ENSHHUG00000006135.1"/>
</dbReference>
<dbReference type="AlphaFoldDB" id="A0A4W5KDS1"/>
<evidence type="ECO:0000256" key="1">
    <source>
        <dbReference type="ARBA" id="ARBA00022729"/>
    </source>
</evidence>
<keyword evidence="1" id="KW-0732">Signal</keyword>
<dbReference type="Proteomes" id="UP000314982">
    <property type="component" value="Unassembled WGS sequence"/>
</dbReference>
<sequence>MHGNITNLSKANMYKISDYLAPCFRSAYPLGLPEEFEFVTVLRMNGSTVTKNWNFWLMQDLNGEEQLAVRLNGESLSLEFTFTTLNKTRETAVFPFLPFLFNSQWHSILLKVNKHSVTLFVDCIMVDSQNTPQRGIVNLDGYTLIGKLKDNPVLAVPRASGPVGPPGPAGVPGIDGVAGERGDDGEDGPAGPDGDAGKLGSAGLPGEPGADVSILFQIIHPLPSISCLSSLAPFLSSLMIV</sequence>
<keyword evidence="6" id="KW-1185">Reference proteome</keyword>
<evidence type="ECO:0000256" key="2">
    <source>
        <dbReference type="ARBA" id="ARBA00022737"/>
    </source>
</evidence>
<protein>
    <recommendedName>
        <fullName evidence="4">Thrombospondin-like N-terminal domain-containing protein</fullName>
    </recommendedName>
</protein>
<name>A0A4W5KDS1_9TELE</name>
<dbReference type="InterPro" id="IPR001791">
    <property type="entry name" value="Laminin_G"/>
</dbReference>
<evidence type="ECO:0000259" key="4">
    <source>
        <dbReference type="SMART" id="SM00210"/>
    </source>
</evidence>
<dbReference type="InterPro" id="IPR013320">
    <property type="entry name" value="ConA-like_dom_sf"/>
</dbReference>
<dbReference type="InterPro" id="IPR048287">
    <property type="entry name" value="TSPN-like_N"/>
</dbReference>
<dbReference type="PANTHER" id="PTHR24637:SF421">
    <property type="entry name" value="CUTICLE COLLAGEN DPY-2"/>
    <property type="match status" value="1"/>
</dbReference>
<dbReference type="PANTHER" id="PTHR24637">
    <property type="entry name" value="COLLAGEN"/>
    <property type="match status" value="1"/>
</dbReference>
<organism evidence="5 6">
    <name type="scientific">Hucho hucho</name>
    <name type="common">huchen</name>
    <dbReference type="NCBI Taxonomy" id="62062"/>
    <lineage>
        <taxon>Eukaryota</taxon>
        <taxon>Metazoa</taxon>
        <taxon>Chordata</taxon>
        <taxon>Craniata</taxon>
        <taxon>Vertebrata</taxon>
        <taxon>Euteleostomi</taxon>
        <taxon>Actinopterygii</taxon>
        <taxon>Neopterygii</taxon>
        <taxon>Teleostei</taxon>
        <taxon>Protacanthopterygii</taxon>
        <taxon>Salmoniformes</taxon>
        <taxon>Salmonidae</taxon>
        <taxon>Salmoninae</taxon>
        <taxon>Hucho</taxon>
    </lineage>
</organism>
<dbReference type="SMART" id="SM00210">
    <property type="entry name" value="TSPN"/>
    <property type="match status" value="1"/>
</dbReference>
<dbReference type="InterPro" id="IPR008160">
    <property type="entry name" value="Collagen"/>
</dbReference>
<reference evidence="6" key="1">
    <citation type="submission" date="2018-06" db="EMBL/GenBank/DDBJ databases">
        <title>Genome assembly of Danube salmon.</title>
        <authorList>
            <person name="Macqueen D.J."/>
            <person name="Gundappa M.K."/>
        </authorList>
    </citation>
    <scope>NUCLEOTIDE SEQUENCE [LARGE SCALE GENOMIC DNA]</scope>
</reference>
<reference evidence="5" key="2">
    <citation type="submission" date="2025-08" db="UniProtKB">
        <authorList>
            <consortium name="Ensembl"/>
        </authorList>
    </citation>
    <scope>IDENTIFICATION</scope>
</reference>